<sequence>MGIAEAFVTYYASFYKARPLVDAPHIAKYLVTVDLLVVPSEDRRVLDDDITLEEVMMGIAKLKTGKALGPNDLLAEFFKNTQVCWSL</sequence>
<dbReference type="Proteomes" id="UP001066276">
    <property type="component" value="Chromosome 8"/>
</dbReference>
<keyword evidence="2" id="KW-1185">Reference proteome</keyword>
<organism evidence="1 2">
    <name type="scientific">Pleurodeles waltl</name>
    <name type="common">Iberian ribbed newt</name>
    <dbReference type="NCBI Taxonomy" id="8319"/>
    <lineage>
        <taxon>Eukaryota</taxon>
        <taxon>Metazoa</taxon>
        <taxon>Chordata</taxon>
        <taxon>Craniata</taxon>
        <taxon>Vertebrata</taxon>
        <taxon>Euteleostomi</taxon>
        <taxon>Amphibia</taxon>
        <taxon>Batrachia</taxon>
        <taxon>Caudata</taxon>
        <taxon>Salamandroidea</taxon>
        <taxon>Salamandridae</taxon>
        <taxon>Pleurodelinae</taxon>
        <taxon>Pleurodeles</taxon>
    </lineage>
</organism>
<proteinExistence type="predicted"/>
<comment type="caution">
    <text evidence="1">The sequence shown here is derived from an EMBL/GenBank/DDBJ whole genome shotgun (WGS) entry which is preliminary data.</text>
</comment>
<dbReference type="AlphaFoldDB" id="A0AAV7NSS0"/>
<accession>A0AAV7NSS0</accession>
<reference evidence="1" key="1">
    <citation type="journal article" date="2022" name="bioRxiv">
        <title>Sequencing and chromosome-scale assembly of the giantPleurodeles waltlgenome.</title>
        <authorList>
            <person name="Brown T."/>
            <person name="Elewa A."/>
            <person name="Iarovenko S."/>
            <person name="Subramanian E."/>
            <person name="Araus A.J."/>
            <person name="Petzold A."/>
            <person name="Susuki M."/>
            <person name="Suzuki K.-i.T."/>
            <person name="Hayashi T."/>
            <person name="Toyoda A."/>
            <person name="Oliveira C."/>
            <person name="Osipova E."/>
            <person name="Leigh N.D."/>
            <person name="Simon A."/>
            <person name="Yun M.H."/>
        </authorList>
    </citation>
    <scope>NUCLEOTIDE SEQUENCE</scope>
    <source>
        <strain evidence="1">20211129_DDA</strain>
        <tissue evidence="1">Liver</tissue>
    </source>
</reference>
<evidence type="ECO:0000313" key="1">
    <source>
        <dbReference type="EMBL" id="KAJ1117722.1"/>
    </source>
</evidence>
<protein>
    <submittedName>
        <fullName evidence="1">Uncharacterized protein</fullName>
    </submittedName>
</protein>
<name>A0AAV7NSS0_PLEWA</name>
<evidence type="ECO:0000313" key="2">
    <source>
        <dbReference type="Proteomes" id="UP001066276"/>
    </source>
</evidence>
<dbReference type="EMBL" id="JANPWB010000012">
    <property type="protein sequence ID" value="KAJ1117722.1"/>
    <property type="molecule type" value="Genomic_DNA"/>
</dbReference>
<gene>
    <name evidence="1" type="ORF">NDU88_005919</name>
</gene>